<name>A0ABQ9ZKF5_9CRUS</name>
<dbReference type="EMBL" id="JAOYFB010000004">
    <property type="protein sequence ID" value="KAK4013396.1"/>
    <property type="molecule type" value="Genomic_DNA"/>
</dbReference>
<gene>
    <name evidence="1" type="ORF">OUZ56_025935</name>
</gene>
<evidence type="ECO:0000313" key="1">
    <source>
        <dbReference type="EMBL" id="KAK4013396.1"/>
    </source>
</evidence>
<organism evidence="1 2">
    <name type="scientific">Daphnia magna</name>
    <dbReference type="NCBI Taxonomy" id="35525"/>
    <lineage>
        <taxon>Eukaryota</taxon>
        <taxon>Metazoa</taxon>
        <taxon>Ecdysozoa</taxon>
        <taxon>Arthropoda</taxon>
        <taxon>Crustacea</taxon>
        <taxon>Branchiopoda</taxon>
        <taxon>Diplostraca</taxon>
        <taxon>Cladocera</taxon>
        <taxon>Anomopoda</taxon>
        <taxon>Daphniidae</taxon>
        <taxon>Daphnia</taxon>
    </lineage>
</organism>
<dbReference type="Proteomes" id="UP001234178">
    <property type="component" value="Unassembled WGS sequence"/>
</dbReference>
<accession>A0ABQ9ZKF5</accession>
<proteinExistence type="predicted"/>
<keyword evidence="2" id="KW-1185">Reference proteome</keyword>
<comment type="caution">
    <text evidence="1">The sequence shown here is derived from an EMBL/GenBank/DDBJ whole genome shotgun (WGS) entry which is preliminary data.</text>
</comment>
<reference evidence="1 2" key="1">
    <citation type="journal article" date="2023" name="Nucleic Acids Res.">
        <title>The hologenome of Daphnia magna reveals possible DNA methylation and microbiome-mediated evolution of the host genome.</title>
        <authorList>
            <person name="Chaturvedi A."/>
            <person name="Li X."/>
            <person name="Dhandapani V."/>
            <person name="Marshall H."/>
            <person name="Kissane S."/>
            <person name="Cuenca-Cambronero M."/>
            <person name="Asole G."/>
            <person name="Calvet F."/>
            <person name="Ruiz-Romero M."/>
            <person name="Marangio P."/>
            <person name="Guigo R."/>
            <person name="Rago D."/>
            <person name="Mirbahai L."/>
            <person name="Eastwood N."/>
            <person name="Colbourne J.K."/>
            <person name="Zhou J."/>
            <person name="Mallon E."/>
            <person name="Orsini L."/>
        </authorList>
    </citation>
    <scope>NUCLEOTIDE SEQUENCE [LARGE SCALE GENOMIC DNA]</scope>
    <source>
        <strain evidence="1">LRV0_1</strain>
    </source>
</reference>
<protein>
    <submittedName>
        <fullName evidence="1">Uncharacterized protein</fullName>
    </submittedName>
</protein>
<sequence length="349" mass="39182">MPISGPSPGLLSSSLCRDPTVRNICREQLHYTIRRGFRNEHPGVLPVGEYLSGSVDAGLYRLRYAEAGSNLWTLARQAAKRLGVRIDVSGDENLRIVTDDVSVSPVKAVRGLRKVARKRYTRDLISDKSHQGVVATCLFLENKSKDLARLVSCRTPLSFGDWRYLHRARLDSLPLRGTRGFAHRSKIRVAADAERKTRPGLQLATKRHNIIQDLLESLLVKQGHDVTINNAIPRQRLRPGVEFQLSGSRVMVDVVVCYDQPGSMENAYQRKYDKYFSHARILPLVVGSLGSWYPRNDEIRSILGINGRSWGSFRLKARLAAIQGSMEMVCAHFHHGAPNPEAEDNPLFP</sequence>
<evidence type="ECO:0000313" key="2">
    <source>
        <dbReference type="Proteomes" id="UP001234178"/>
    </source>
</evidence>